<accession>A0A4Y7Q8B1</accession>
<sequence length="90" mass="10185">HRLINPSLGHFIWKAGRTPWQEYIPASSTHLGISSTDLANSSISESVQYRFTWVIITKRNVGIWFVTAESLVQLVTNVAWDRDTAHCLTS</sequence>
<organism evidence="1 2">
    <name type="scientific">Rickenella mellea</name>
    <dbReference type="NCBI Taxonomy" id="50990"/>
    <lineage>
        <taxon>Eukaryota</taxon>
        <taxon>Fungi</taxon>
        <taxon>Dikarya</taxon>
        <taxon>Basidiomycota</taxon>
        <taxon>Agaricomycotina</taxon>
        <taxon>Agaricomycetes</taxon>
        <taxon>Hymenochaetales</taxon>
        <taxon>Rickenellaceae</taxon>
        <taxon>Rickenella</taxon>
    </lineage>
</organism>
<dbReference type="EMBL" id="ML170172">
    <property type="protein sequence ID" value="TDL23070.1"/>
    <property type="molecule type" value="Genomic_DNA"/>
</dbReference>
<evidence type="ECO:0000313" key="1">
    <source>
        <dbReference type="EMBL" id="TDL23070.1"/>
    </source>
</evidence>
<reference evidence="1 2" key="1">
    <citation type="submission" date="2018-06" db="EMBL/GenBank/DDBJ databases">
        <title>A transcriptomic atlas of mushroom development highlights an independent origin of complex multicellularity.</title>
        <authorList>
            <consortium name="DOE Joint Genome Institute"/>
            <person name="Krizsan K."/>
            <person name="Almasi E."/>
            <person name="Merenyi Z."/>
            <person name="Sahu N."/>
            <person name="Viragh M."/>
            <person name="Koszo T."/>
            <person name="Mondo S."/>
            <person name="Kiss B."/>
            <person name="Balint B."/>
            <person name="Kues U."/>
            <person name="Barry K."/>
            <person name="Hegedus J.C."/>
            <person name="Henrissat B."/>
            <person name="Johnson J."/>
            <person name="Lipzen A."/>
            <person name="Ohm R."/>
            <person name="Nagy I."/>
            <person name="Pangilinan J."/>
            <person name="Yan J."/>
            <person name="Xiong Y."/>
            <person name="Grigoriev I.V."/>
            <person name="Hibbett D.S."/>
            <person name="Nagy L.G."/>
        </authorList>
    </citation>
    <scope>NUCLEOTIDE SEQUENCE [LARGE SCALE GENOMIC DNA]</scope>
    <source>
        <strain evidence="1 2">SZMC22713</strain>
    </source>
</reference>
<proteinExistence type="predicted"/>
<dbReference type="Proteomes" id="UP000294933">
    <property type="component" value="Unassembled WGS sequence"/>
</dbReference>
<feature type="non-terminal residue" evidence="1">
    <location>
        <position position="1"/>
    </location>
</feature>
<evidence type="ECO:0000313" key="2">
    <source>
        <dbReference type="Proteomes" id="UP000294933"/>
    </source>
</evidence>
<keyword evidence="2" id="KW-1185">Reference proteome</keyword>
<name>A0A4Y7Q8B1_9AGAM</name>
<dbReference type="VEuPathDB" id="FungiDB:BD410DRAFT_787898"/>
<dbReference type="AlphaFoldDB" id="A0A4Y7Q8B1"/>
<gene>
    <name evidence="1" type="ORF">BD410DRAFT_787898</name>
</gene>
<protein>
    <submittedName>
        <fullName evidence="1">Uncharacterized protein</fullName>
    </submittedName>
</protein>